<dbReference type="OrthoDB" id="446683at2759"/>
<dbReference type="InterPro" id="IPR000801">
    <property type="entry name" value="Esterase-like"/>
</dbReference>
<sequence>MTAISDLAVRPAEGPNTFQCTLPTCRGDYLIQISWPLSWKSSRGPENSSPDTHVPILYVLDGNAYFFTATDVARRLEFVFRKEIIIVGIGYPTSHAIYDKRRLSDFTPSSSKPSKPPLGRDGQPLEGVEYGGAEQFLKALLTEIAPYVEDNIFQGLKFNRHSRYLFGHSFGGLFTLYSLFTRPDFFGAHLAASPSIWFQDCEIVHKQEKDFLSKDVIGRTMTQDSWSVEELQTQPADLRLIMTFGSLEENPEKRHNEASEDYQRRLVLSQAKGMRRNTLAMANRLRASGKFRDVSVGELAGEDHGSAAIETRTLAWRMYICSH</sequence>
<protein>
    <submittedName>
        <fullName evidence="4">Uncharacterized protein</fullName>
    </submittedName>
</protein>
<evidence type="ECO:0000256" key="3">
    <source>
        <dbReference type="SAM" id="MobiDB-lite"/>
    </source>
</evidence>
<evidence type="ECO:0000256" key="2">
    <source>
        <dbReference type="ARBA" id="ARBA00022801"/>
    </source>
</evidence>
<dbReference type="SUPFAM" id="SSF53474">
    <property type="entry name" value="alpha/beta-Hydrolases"/>
    <property type="match status" value="1"/>
</dbReference>
<dbReference type="InterPro" id="IPR029058">
    <property type="entry name" value="AB_hydrolase_fold"/>
</dbReference>
<organism evidence="4 5">
    <name type="scientific">Pestalotiopsis fici (strain W106-1 / CGMCC3.15140)</name>
    <dbReference type="NCBI Taxonomy" id="1229662"/>
    <lineage>
        <taxon>Eukaryota</taxon>
        <taxon>Fungi</taxon>
        <taxon>Dikarya</taxon>
        <taxon>Ascomycota</taxon>
        <taxon>Pezizomycotina</taxon>
        <taxon>Sordariomycetes</taxon>
        <taxon>Xylariomycetidae</taxon>
        <taxon>Amphisphaeriales</taxon>
        <taxon>Sporocadaceae</taxon>
        <taxon>Pestalotiopsis</taxon>
    </lineage>
</organism>
<dbReference type="KEGG" id="pfy:PFICI_03336"/>
<dbReference type="InParanoid" id="W3XJC7"/>
<comment type="similarity">
    <text evidence="1">Belongs to the esterase D family.</text>
</comment>
<dbReference type="GO" id="GO:0016788">
    <property type="term" value="F:hydrolase activity, acting on ester bonds"/>
    <property type="evidence" value="ECO:0007669"/>
    <property type="project" value="TreeGrafter"/>
</dbReference>
<dbReference type="RefSeq" id="XP_007830108.1">
    <property type="nucleotide sequence ID" value="XM_007831917.1"/>
</dbReference>
<keyword evidence="2" id="KW-0378">Hydrolase</keyword>
<dbReference type="PANTHER" id="PTHR40841:SF2">
    <property type="entry name" value="SIDEROPHORE-DEGRADING ESTERASE (EUROFUNG)"/>
    <property type="match status" value="1"/>
</dbReference>
<dbReference type="InterPro" id="IPR052558">
    <property type="entry name" value="Siderophore_Hydrolase_D"/>
</dbReference>
<evidence type="ECO:0000313" key="4">
    <source>
        <dbReference type="EMBL" id="ETS85311.1"/>
    </source>
</evidence>
<dbReference type="AlphaFoldDB" id="W3XJC7"/>
<dbReference type="GeneID" id="19268349"/>
<name>W3XJC7_PESFW</name>
<dbReference type="Pfam" id="PF00756">
    <property type="entry name" value="Esterase"/>
    <property type="match status" value="1"/>
</dbReference>
<dbReference type="EMBL" id="KI912110">
    <property type="protein sequence ID" value="ETS85311.1"/>
    <property type="molecule type" value="Genomic_DNA"/>
</dbReference>
<dbReference type="PANTHER" id="PTHR40841">
    <property type="entry name" value="SIDEROPHORE TRIACETYLFUSARININE C ESTERASE"/>
    <property type="match status" value="1"/>
</dbReference>
<evidence type="ECO:0000256" key="1">
    <source>
        <dbReference type="ARBA" id="ARBA00005622"/>
    </source>
</evidence>
<dbReference type="eggNOG" id="ENOG502S92V">
    <property type="taxonomic scope" value="Eukaryota"/>
</dbReference>
<keyword evidence="5" id="KW-1185">Reference proteome</keyword>
<evidence type="ECO:0000313" key="5">
    <source>
        <dbReference type="Proteomes" id="UP000030651"/>
    </source>
</evidence>
<feature type="region of interest" description="Disordered" evidence="3">
    <location>
        <begin position="105"/>
        <end position="124"/>
    </location>
</feature>
<proteinExistence type="inferred from homology"/>
<dbReference type="HOGENOM" id="CLU_039834_3_0_1"/>
<dbReference type="Proteomes" id="UP000030651">
    <property type="component" value="Unassembled WGS sequence"/>
</dbReference>
<gene>
    <name evidence="4" type="ORF">PFICI_03336</name>
</gene>
<dbReference type="Gene3D" id="3.40.50.1820">
    <property type="entry name" value="alpha/beta hydrolase"/>
    <property type="match status" value="1"/>
</dbReference>
<accession>W3XJC7</accession>
<dbReference type="OMA" id="RRMTDNC"/>
<reference evidence="5" key="1">
    <citation type="journal article" date="2015" name="BMC Genomics">
        <title>Genomic and transcriptomic analysis of the endophytic fungus Pestalotiopsis fici reveals its lifestyle and high potential for synthesis of natural products.</title>
        <authorList>
            <person name="Wang X."/>
            <person name="Zhang X."/>
            <person name="Liu L."/>
            <person name="Xiang M."/>
            <person name="Wang W."/>
            <person name="Sun X."/>
            <person name="Che Y."/>
            <person name="Guo L."/>
            <person name="Liu G."/>
            <person name="Guo L."/>
            <person name="Wang C."/>
            <person name="Yin W.B."/>
            <person name="Stadler M."/>
            <person name="Zhang X."/>
            <person name="Liu X."/>
        </authorList>
    </citation>
    <scope>NUCLEOTIDE SEQUENCE [LARGE SCALE GENOMIC DNA]</scope>
    <source>
        <strain evidence="5">W106-1 / CGMCC3.15140</strain>
    </source>
</reference>